<evidence type="ECO:0000256" key="11">
    <source>
        <dbReference type="ARBA" id="ARBA00022806"/>
    </source>
</evidence>
<dbReference type="PANTHER" id="PTHR10887:SF433">
    <property type="entry name" value="DNA REPLICATION ATP-DEPENDENT HELICASE_NUCLEASE DNA2"/>
    <property type="match status" value="1"/>
</dbReference>
<evidence type="ECO:0000256" key="17">
    <source>
        <dbReference type="ARBA" id="ARBA00023242"/>
    </source>
</evidence>
<comment type="caution">
    <text evidence="24">The sequence shown here is derived from an EMBL/GenBank/DDBJ whole genome shotgun (WGS) entry which is preliminary data.</text>
</comment>
<evidence type="ECO:0000259" key="22">
    <source>
        <dbReference type="Pfam" id="PF13086"/>
    </source>
</evidence>
<keyword evidence="5 20" id="KW-0540">Nuclease</keyword>
<keyword evidence="14 20" id="KW-0411">Iron-sulfur</keyword>
<dbReference type="GO" id="GO:0000014">
    <property type="term" value="F:single-stranded DNA endodeoxyribonuclease activity"/>
    <property type="evidence" value="ECO:0007669"/>
    <property type="project" value="UniProtKB-ARBA"/>
</dbReference>
<feature type="domain" description="DNA2/NAM7 helicase helicase" evidence="22">
    <location>
        <begin position="763"/>
        <end position="828"/>
    </location>
</feature>
<keyword evidence="6 20" id="KW-0479">Metal-binding</keyword>
<evidence type="ECO:0000256" key="10">
    <source>
        <dbReference type="ARBA" id="ARBA00022801"/>
    </source>
</evidence>
<evidence type="ECO:0000256" key="3">
    <source>
        <dbReference type="ARBA" id="ARBA00022485"/>
    </source>
</evidence>
<dbReference type="Gene3D" id="3.40.50.300">
    <property type="entry name" value="P-loop containing nucleotide triphosphate hydrolases"/>
    <property type="match status" value="3"/>
</dbReference>
<dbReference type="GO" id="GO:0035861">
    <property type="term" value="C:site of double-strand break"/>
    <property type="evidence" value="ECO:0007669"/>
    <property type="project" value="UniProtKB-ARBA"/>
</dbReference>
<dbReference type="EC" id="3.6.4.12" evidence="20"/>
<evidence type="ECO:0000256" key="9">
    <source>
        <dbReference type="ARBA" id="ARBA00022763"/>
    </source>
</evidence>
<keyword evidence="16 20" id="KW-0234">DNA repair</keyword>
<dbReference type="GO" id="GO:0017116">
    <property type="term" value="F:single-stranded DNA helicase activity"/>
    <property type="evidence" value="ECO:0007669"/>
    <property type="project" value="UniProtKB-UniRule"/>
</dbReference>
<feature type="non-terminal residue" evidence="24">
    <location>
        <position position="1"/>
    </location>
</feature>
<dbReference type="GO" id="GO:0005524">
    <property type="term" value="F:ATP binding"/>
    <property type="evidence" value="ECO:0007669"/>
    <property type="project" value="UniProtKB-UniRule"/>
</dbReference>
<evidence type="ECO:0000256" key="18">
    <source>
        <dbReference type="ARBA" id="ARBA00023268"/>
    </source>
</evidence>
<dbReference type="GO" id="GO:0033567">
    <property type="term" value="P:DNA replication, Okazaki fragment processing"/>
    <property type="evidence" value="ECO:0007669"/>
    <property type="project" value="UniProtKB-UniRule"/>
</dbReference>
<dbReference type="InterPro" id="IPR026851">
    <property type="entry name" value="Dna2/JHS1_DEXXQ-box"/>
</dbReference>
<protein>
    <recommendedName>
        <fullName evidence="20">DNA replication ATP-dependent helicase/nuclease</fullName>
        <ecNumber evidence="20">3.1.-.-</ecNumber>
        <ecNumber evidence="20">3.6.4.12</ecNumber>
    </recommendedName>
</protein>
<dbReference type="GO" id="GO:0005634">
    <property type="term" value="C:nucleus"/>
    <property type="evidence" value="ECO:0007669"/>
    <property type="project" value="UniProtKB-SubCell"/>
</dbReference>
<dbReference type="InterPro" id="IPR041679">
    <property type="entry name" value="DNA2/NAM7-like_C"/>
</dbReference>
<evidence type="ECO:0000256" key="5">
    <source>
        <dbReference type="ARBA" id="ARBA00022722"/>
    </source>
</evidence>
<dbReference type="GO" id="GO:0046872">
    <property type="term" value="F:metal ion binding"/>
    <property type="evidence" value="ECO:0007669"/>
    <property type="project" value="UniProtKB-UniRule"/>
</dbReference>
<keyword evidence="15 20" id="KW-0238">DNA-binding</keyword>
<name>A0A8H7V8H8_9FUNG</name>
<feature type="domain" description="DNA replication factor Dna2 N-terminal" evidence="21">
    <location>
        <begin position="101"/>
        <end position="308"/>
    </location>
</feature>
<dbReference type="InterPro" id="IPR045055">
    <property type="entry name" value="DNA2/NAM7-like"/>
</dbReference>
<keyword evidence="8" id="KW-0255">Endonuclease</keyword>
<evidence type="ECO:0000256" key="13">
    <source>
        <dbReference type="ARBA" id="ARBA00023004"/>
    </source>
</evidence>
<evidence type="ECO:0000259" key="21">
    <source>
        <dbReference type="Pfam" id="PF08696"/>
    </source>
</evidence>
<evidence type="ECO:0000256" key="20">
    <source>
        <dbReference type="RuleBase" id="RU367041"/>
    </source>
</evidence>
<evidence type="ECO:0000256" key="12">
    <source>
        <dbReference type="ARBA" id="ARBA00022840"/>
    </source>
</evidence>
<dbReference type="GO" id="GO:0051539">
    <property type="term" value="F:4 iron, 4 sulfur cluster binding"/>
    <property type="evidence" value="ECO:0007669"/>
    <property type="project" value="UniProtKB-UniRule"/>
</dbReference>
<dbReference type="CDD" id="cd18041">
    <property type="entry name" value="DEXXQc_DNA2"/>
    <property type="match status" value="1"/>
</dbReference>
<feature type="domain" description="DNA2/NAM7 helicase helicase" evidence="22">
    <location>
        <begin position="662"/>
        <end position="742"/>
    </location>
</feature>
<accession>A0A8H7V8H8</accession>
<comment type="cofactor">
    <cofactor evidence="1">
        <name>[4Fe-4S] cluster</name>
        <dbReference type="ChEBI" id="CHEBI:49883"/>
    </cofactor>
</comment>
<keyword evidence="13 20" id="KW-0408">Iron</keyword>
<reference evidence="24" key="1">
    <citation type="submission" date="2020-12" db="EMBL/GenBank/DDBJ databases">
        <title>Metabolic potential, ecology and presence of endohyphal bacteria is reflected in genomic diversity of Mucoromycotina.</title>
        <authorList>
            <person name="Muszewska A."/>
            <person name="Okrasinska A."/>
            <person name="Steczkiewicz K."/>
            <person name="Drgas O."/>
            <person name="Orlowska M."/>
            <person name="Perlinska-Lenart U."/>
            <person name="Aleksandrzak-Piekarczyk T."/>
            <person name="Szatraj K."/>
            <person name="Zielenkiewicz U."/>
            <person name="Pilsyk S."/>
            <person name="Malc E."/>
            <person name="Mieczkowski P."/>
            <person name="Kruszewska J.S."/>
            <person name="Biernat P."/>
            <person name="Pawlowska J."/>
        </authorList>
    </citation>
    <scope>NUCLEOTIDE SEQUENCE</scope>
    <source>
        <strain evidence="24">WA0000017839</strain>
    </source>
</reference>
<dbReference type="InterPro" id="IPR027417">
    <property type="entry name" value="P-loop_NTPase"/>
</dbReference>
<evidence type="ECO:0000256" key="4">
    <source>
        <dbReference type="ARBA" id="ARBA00022705"/>
    </source>
</evidence>
<keyword evidence="25" id="KW-1185">Reference proteome</keyword>
<dbReference type="GO" id="GO:0003677">
    <property type="term" value="F:DNA binding"/>
    <property type="evidence" value="ECO:0007669"/>
    <property type="project" value="UniProtKB-UniRule"/>
</dbReference>
<keyword evidence="17 20" id="KW-0539">Nucleus</keyword>
<dbReference type="Pfam" id="PF13087">
    <property type="entry name" value="AAA_12"/>
    <property type="match status" value="1"/>
</dbReference>
<comment type="catalytic activity">
    <reaction evidence="19 20">
        <text>ATP + H2O = ADP + phosphate + H(+)</text>
        <dbReference type="Rhea" id="RHEA:13065"/>
        <dbReference type="ChEBI" id="CHEBI:15377"/>
        <dbReference type="ChEBI" id="CHEBI:15378"/>
        <dbReference type="ChEBI" id="CHEBI:30616"/>
        <dbReference type="ChEBI" id="CHEBI:43474"/>
        <dbReference type="ChEBI" id="CHEBI:456216"/>
        <dbReference type="EC" id="3.6.4.12"/>
    </reaction>
</comment>
<dbReference type="Pfam" id="PF13086">
    <property type="entry name" value="AAA_11"/>
    <property type="match status" value="2"/>
</dbReference>
<evidence type="ECO:0000313" key="24">
    <source>
        <dbReference type="EMBL" id="KAG2205089.1"/>
    </source>
</evidence>
<comment type="similarity">
    <text evidence="2 20">Belongs to the DNA2/NAM7 helicase family.</text>
</comment>
<evidence type="ECO:0000256" key="16">
    <source>
        <dbReference type="ARBA" id="ARBA00023204"/>
    </source>
</evidence>
<dbReference type="GO" id="GO:0005737">
    <property type="term" value="C:cytoplasm"/>
    <property type="evidence" value="ECO:0007669"/>
    <property type="project" value="TreeGrafter"/>
</dbReference>
<evidence type="ECO:0000256" key="14">
    <source>
        <dbReference type="ARBA" id="ARBA00023014"/>
    </source>
</evidence>
<dbReference type="InterPro" id="IPR011604">
    <property type="entry name" value="PDDEXK-like_dom_sf"/>
</dbReference>
<proteinExistence type="inferred from homology"/>
<dbReference type="CDD" id="cd22318">
    <property type="entry name" value="DNA2_N-like"/>
    <property type="match status" value="1"/>
</dbReference>
<keyword evidence="4 20" id="KW-0235">DNA replication</keyword>
<evidence type="ECO:0000256" key="7">
    <source>
        <dbReference type="ARBA" id="ARBA00022741"/>
    </source>
</evidence>
<keyword evidence="9 20" id="KW-0227">DNA damage</keyword>
<evidence type="ECO:0000256" key="8">
    <source>
        <dbReference type="ARBA" id="ARBA00022759"/>
    </source>
</evidence>
<dbReference type="FunFam" id="3.40.50.300:FF:000789">
    <property type="entry name" value="DNA replication ATP-dependent helicase/nuclease DNA2"/>
    <property type="match status" value="1"/>
</dbReference>
<dbReference type="AlphaFoldDB" id="A0A8H7V8H8"/>
<dbReference type="OrthoDB" id="6513042at2759"/>
<evidence type="ECO:0000259" key="23">
    <source>
        <dbReference type="Pfam" id="PF13087"/>
    </source>
</evidence>
<dbReference type="CDD" id="cd18808">
    <property type="entry name" value="SF1_C_Upf1"/>
    <property type="match status" value="1"/>
</dbReference>
<keyword evidence="18 20" id="KW-0511">Multifunctional enzyme</keyword>
<organism evidence="24 25">
    <name type="scientific">Mucor saturninus</name>
    <dbReference type="NCBI Taxonomy" id="64648"/>
    <lineage>
        <taxon>Eukaryota</taxon>
        <taxon>Fungi</taxon>
        <taxon>Fungi incertae sedis</taxon>
        <taxon>Mucoromycota</taxon>
        <taxon>Mucoromycotina</taxon>
        <taxon>Mucoromycetes</taxon>
        <taxon>Mucorales</taxon>
        <taxon>Mucorineae</taxon>
        <taxon>Mucoraceae</taxon>
        <taxon>Mucor</taxon>
    </lineage>
</organism>
<dbReference type="InterPro" id="IPR047187">
    <property type="entry name" value="SF1_C_Upf1"/>
</dbReference>
<dbReference type="SUPFAM" id="SSF52540">
    <property type="entry name" value="P-loop containing nucleoside triphosphate hydrolases"/>
    <property type="match status" value="1"/>
</dbReference>
<dbReference type="GO" id="GO:0017108">
    <property type="term" value="F:5'-flap endonuclease activity"/>
    <property type="evidence" value="ECO:0007669"/>
    <property type="project" value="UniProtKB-UniRule"/>
</dbReference>
<dbReference type="InterPro" id="IPR014808">
    <property type="entry name" value="DNA_replication_fac_Dna2_N"/>
</dbReference>
<keyword evidence="12 20" id="KW-0067">ATP-binding</keyword>
<evidence type="ECO:0000256" key="6">
    <source>
        <dbReference type="ARBA" id="ARBA00022723"/>
    </source>
</evidence>
<evidence type="ECO:0000313" key="25">
    <source>
        <dbReference type="Proteomes" id="UP000603453"/>
    </source>
</evidence>
<dbReference type="Pfam" id="PF08696">
    <property type="entry name" value="Dna2"/>
    <property type="match status" value="1"/>
</dbReference>
<comment type="function">
    <text evidence="20">Key enzyme involved in DNA replication and DNA repair. Involved in Okazaki fragments processing by cleaving long flaps that escape FEN1: flaps that are longer than 27 nucleotides are coated by replication protein A complex (RPA), leading to recruit DNA2 which cleaves the flap until it is too short to bind RPA and becomes a substrate for FEN1. Also involved in 5'-end resection of DNA during double-strand break (DSB) repair by mediating the cleavage of 5'-ssDNA.</text>
</comment>
<dbReference type="Proteomes" id="UP000603453">
    <property type="component" value="Unassembled WGS sequence"/>
</dbReference>
<dbReference type="GO" id="GO:0071932">
    <property type="term" value="P:replication fork reversal"/>
    <property type="evidence" value="ECO:0007669"/>
    <property type="project" value="TreeGrafter"/>
</dbReference>
<evidence type="ECO:0000256" key="1">
    <source>
        <dbReference type="ARBA" id="ARBA00001966"/>
    </source>
</evidence>
<evidence type="ECO:0000256" key="19">
    <source>
        <dbReference type="ARBA" id="ARBA00047995"/>
    </source>
</evidence>
<keyword evidence="7 20" id="KW-0547">Nucleotide-binding</keyword>
<sequence>HEKKLEVGSDEDDMFGDDIALDDLEDISALATPFPEIKVENNNDLLQEELSNFPTPAQNSTSTPKEKRSRFIRYMVASVAEGVYQENDDQHYEKNVFLIQEDKKQTTMARLRGDWRHTVICVGDVVHIPFISHTPEVIIDNAKHFIVVHPDRLISCTAVADSFVCTRKSVLQVKVRGISEYTEALVHGNIIHRVIQNALNLGDFKVESIKLEMERVVMDSLKDLYAMDQDEKTALLILNEYADGISKFGTTFVSNKPQPAARVNTDMGVDPSLMMGFETISISKVLDIEEHLWSPTFGIKGMVDASVEMTMSKNDRVVVVPFELKTGKTNKFLTNRAQTLLYTLLMADRYDVDVDAGLLYYSKTNSIYVIPSSHNDLRSLIISRNSLAAAFNNIKVIPPMIKNSHTCQYCFVNDACTIFHKAVERGTGSTSGLFKLFDKKTSHMTDATCKFVEHWWNLLDKEEVDIDYIRKDIWSQPADIREQLGRCLGDMSISLPGSQIDPDMNRWQYSFIRHHSKPNKQLLCNFSTGDPIVISSMEGHTNLAMGFVARISSEEITIDLTEPLRDPPHKTDGFHSTNRQHFNSFVQSLSNPSGFYSTEMKYRIDKDEMTIGMGMLRNNVIQLASLDKEGESKKARLRGLIIDLAKPEFNSEAVSLPPTPYMNPNQRNALKRVLQAEDYTLILGMPGTGKTTTTAEIIRHLVSMGKSVLVAAYTHTALDNVLQKVRDSGVDILRLGNAQKVIPSLRDCVPASNPSVQSVRDMQDFYASKKVVGVTCLGIGDVILQNREFDYCIIDEASQITLPTCIGPLRYAKTFVLVGDLYQLPPIVRNQEACDGGLDKSLFSILAEARPESICYLEFQYRMNSDIMYISNYFVYGGKLKCGNNETARRRLVLPQFEAGLEAIHKSQTQSCKGMSDCWLRTVLDPDRRVIFINIDALDSKESRPLGSFLQNEVEASLVQQTIEALIQSGITEDQLALVSVYRSQLRLIYQVLKGRQGIEIATIDKYQGRDKDCVIISLVRNNNTGNVGDLLRDWRRLNVAVTRARSKLILFGSSATLKSTHLFNSLLSDFEKKGWVLNLPDRSELTHHITTTAKPDVTPLTSNGKKTFTNANVTLKKKDILKDIYNSL</sequence>
<dbReference type="EMBL" id="JAEPRD010000039">
    <property type="protein sequence ID" value="KAG2205089.1"/>
    <property type="molecule type" value="Genomic_DNA"/>
</dbReference>
<feature type="domain" description="DNA2/NAM7 helicase-like C-terminal" evidence="23">
    <location>
        <begin position="838"/>
        <end position="1055"/>
    </location>
</feature>
<evidence type="ECO:0000256" key="15">
    <source>
        <dbReference type="ARBA" id="ARBA00023125"/>
    </source>
</evidence>
<dbReference type="GO" id="GO:0006281">
    <property type="term" value="P:DNA repair"/>
    <property type="evidence" value="ECO:0007669"/>
    <property type="project" value="UniProtKB-KW"/>
</dbReference>
<evidence type="ECO:0000256" key="2">
    <source>
        <dbReference type="ARBA" id="ARBA00007913"/>
    </source>
</evidence>
<dbReference type="FunFam" id="3.40.50.300:FF:000721">
    <property type="entry name" value="DNA replication ATP-dependent helicase/nuclease DNA2"/>
    <property type="match status" value="1"/>
</dbReference>
<comment type="subcellular location">
    <subcellularLocation>
        <location evidence="20">Nucleus</location>
    </subcellularLocation>
    <subcellularLocation>
        <location evidence="20">Chromosome</location>
    </subcellularLocation>
</comment>
<dbReference type="Gene3D" id="3.90.320.10">
    <property type="match status" value="1"/>
</dbReference>
<dbReference type="EC" id="3.1.-.-" evidence="20"/>
<gene>
    <name evidence="24" type="ORF">INT47_002183</name>
</gene>
<keyword evidence="3 20" id="KW-0004">4Fe-4S</keyword>
<dbReference type="InterPro" id="IPR041677">
    <property type="entry name" value="DNA2/NAM7_AAA_11"/>
</dbReference>
<keyword evidence="10 20" id="KW-0378">Hydrolase</keyword>
<keyword evidence="20" id="KW-0158">Chromosome</keyword>
<keyword evidence="11 20" id="KW-0347">Helicase</keyword>
<dbReference type="PANTHER" id="PTHR10887">
    <property type="entry name" value="DNA2/NAM7 HELICASE FAMILY"/>
    <property type="match status" value="1"/>
</dbReference>